<dbReference type="Proteomes" id="UP001165090">
    <property type="component" value="Unassembled WGS sequence"/>
</dbReference>
<feature type="compositionally biased region" description="Polar residues" evidence="1">
    <location>
        <begin position="339"/>
        <end position="363"/>
    </location>
</feature>
<evidence type="ECO:0008006" key="4">
    <source>
        <dbReference type="Google" id="ProtNLM"/>
    </source>
</evidence>
<feature type="compositionally biased region" description="Gly residues" evidence="1">
    <location>
        <begin position="426"/>
        <end position="449"/>
    </location>
</feature>
<feature type="compositionally biased region" description="Low complexity" evidence="1">
    <location>
        <begin position="185"/>
        <end position="219"/>
    </location>
</feature>
<gene>
    <name evidence="2" type="ORF">VaNZ11_003541</name>
</gene>
<feature type="compositionally biased region" description="Basic and acidic residues" evidence="1">
    <location>
        <begin position="157"/>
        <end position="167"/>
    </location>
</feature>
<sequence>MVHLLRPKYIQELASLLDVKAALEWALPYALASIPLPEGWTCLADDNDESFLFVSDIGPHAPQREHPLLGRAAQALAQLRANGTGGGSEVRMLGPFENPESPAVEYFYIDIHTGQQVPEFECPPGAIIQPLPKEILQLLTAAGSPPSVPDQQQQQQDPEHPAGHEADAQPSPLGGDTNVSMNDSAGPPGAAAKPAAMAGPTSQPQSASSSTSRNGNAGNAAGGVAAGSQSPSKSASASRLLRRQGSDSNADSWQEPGGGDGGASGAGAEPMAATAASYPRPMPTASAASPTQPAPPPPPPGIPLAAAAAAATVGSSKSFGLGSDYYDKDTEEVPYVRGESTTAGYAGSVSENDTGGRTSENTSVGVGVGDGNRRGGRNSGNSRSNGSGTGGVEGGGGGGGGGASSSVREPPSRFGSNRSSETTGSEGYGEGRIGAGSGTNGGAATGGTGVRAAVPPPSGRLTFFGWWFEDIESSDLTFRIDTNPTAGGGLAPRHCKLVYDFDTSSYNFTMRDPVTPPAPGQPHERVPELTIPGICGEQVAMCDTGRPADPWDLHLGARLRVLGRQVILKNSDLATAQWHTSYFKQLCGLRDKLHQEVQKYKPRVIRPGLVADKGDVRLQTGQQLRHVVLQIREMIDDLRQYRPRKAESFLAALPIQL</sequence>
<organism evidence="2 3">
    <name type="scientific">Volvox africanus</name>
    <dbReference type="NCBI Taxonomy" id="51714"/>
    <lineage>
        <taxon>Eukaryota</taxon>
        <taxon>Viridiplantae</taxon>
        <taxon>Chlorophyta</taxon>
        <taxon>core chlorophytes</taxon>
        <taxon>Chlorophyceae</taxon>
        <taxon>CS clade</taxon>
        <taxon>Chlamydomonadales</taxon>
        <taxon>Volvocaceae</taxon>
        <taxon>Volvox</taxon>
    </lineage>
</organism>
<proteinExistence type="predicted"/>
<accession>A0ABQ5RUE9</accession>
<feature type="compositionally biased region" description="Gly residues" evidence="1">
    <location>
        <begin position="256"/>
        <end position="265"/>
    </location>
</feature>
<evidence type="ECO:0000313" key="2">
    <source>
        <dbReference type="EMBL" id="GLI61246.1"/>
    </source>
</evidence>
<feature type="compositionally biased region" description="Pro residues" evidence="1">
    <location>
        <begin position="292"/>
        <end position="302"/>
    </location>
</feature>
<feature type="compositionally biased region" description="Low complexity" evidence="1">
    <location>
        <begin position="266"/>
        <end position="276"/>
    </location>
</feature>
<comment type="caution">
    <text evidence="2">The sequence shown here is derived from an EMBL/GenBank/DDBJ whole genome shotgun (WGS) entry which is preliminary data.</text>
</comment>
<keyword evidence="3" id="KW-1185">Reference proteome</keyword>
<feature type="compositionally biased region" description="Gly residues" evidence="1">
    <location>
        <begin position="387"/>
        <end position="403"/>
    </location>
</feature>
<reference evidence="2 3" key="1">
    <citation type="journal article" date="2023" name="IScience">
        <title>Expanded male sex-determining region conserved during the evolution of homothallism in the green alga Volvox.</title>
        <authorList>
            <person name="Yamamoto K."/>
            <person name="Matsuzaki R."/>
            <person name="Mahakham W."/>
            <person name="Heman W."/>
            <person name="Sekimoto H."/>
            <person name="Kawachi M."/>
            <person name="Minakuchi Y."/>
            <person name="Toyoda A."/>
            <person name="Nozaki H."/>
        </authorList>
    </citation>
    <scope>NUCLEOTIDE SEQUENCE [LARGE SCALE GENOMIC DNA]</scope>
    <source>
        <strain evidence="2 3">NIES-4468</strain>
    </source>
</reference>
<name>A0ABQ5RUE9_9CHLO</name>
<feature type="compositionally biased region" description="Low complexity" evidence="1">
    <location>
        <begin position="226"/>
        <end position="239"/>
    </location>
</feature>
<dbReference type="EMBL" id="BSDZ01000010">
    <property type="protein sequence ID" value="GLI61246.1"/>
    <property type="molecule type" value="Genomic_DNA"/>
</dbReference>
<protein>
    <recommendedName>
        <fullName evidence="4">WW domain-containing protein</fullName>
    </recommendedName>
</protein>
<feature type="region of interest" description="Disordered" evidence="1">
    <location>
        <begin position="142"/>
        <end position="455"/>
    </location>
</feature>
<evidence type="ECO:0000313" key="3">
    <source>
        <dbReference type="Proteomes" id="UP001165090"/>
    </source>
</evidence>
<evidence type="ECO:0000256" key="1">
    <source>
        <dbReference type="SAM" id="MobiDB-lite"/>
    </source>
</evidence>